<comment type="caution">
    <text evidence="8">The sequence shown here is derived from an EMBL/GenBank/DDBJ whole genome shotgun (WGS) entry which is preliminary data.</text>
</comment>
<dbReference type="InterPro" id="IPR015892">
    <property type="entry name" value="Carbonic_anhydrase_CS"/>
</dbReference>
<dbReference type="EC" id="4.2.1.1" evidence="3"/>
<comment type="similarity">
    <text evidence="2">Belongs to the beta-class carbonic anhydrase family.</text>
</comment>
<dbReference type="SUPFAM" id="SSF53056">
    <property type="entry name" value="beta-carbonic anhydrase, cab"/>
    <property type="match status" value="1"/>
</dbReference>
<evidence type="ECO:0000256" key="5">
    <source>
        <dbReference type="ARBA" id="ARBA00022833"/>
    </source>
</evidence>
<dbReference type="GO" id="GO:0004089">
    <property type="term" value="F:carbonate dehydratase activity"/>
    <property type="evidence" value="ECO:0007669"/>
    <property type="project" value="UniProtKB-EC"/>
</dbReference>
<protein>
    <recommendedName>
        <fullName evidence="3">carbonic anhydrase</fullName>
        <ecNumber evidence="3">4.2.1.1</ecNumber>
    </recommendedName>
</protein>
<accession>T0ZF28</accession>
<reference evidence="8" key="2">
    <citation type="journal article" date="2014" name="ISME J.">
        <title>Microbial stratification in low pH oxic and suboxic macroscopic growths along an acid mine drainage.</title>
        <authorList>
            <person name="Mendez-Garcia C."/>
            <person name="Mesa V."/>
            <person name="Sprenger R.R."/>
            <person name="Richter M."/>
            <person name="Diez M.S."/>
            <person name="Solano J."/>
            <person name="Bargiela R."/>
            <person name="Golyshina O.V."/>
            <person name="Manteca A."/>
            <person name="Ramos J.L."/>
            <person name="Gallego J.R."/>
            <person name="Llorente I."/>
            <person name="Martins Dos Santos V.A."/>
            <person name="Jensen O.N."/>
            <person name="Pelaez A.I."/>
            <person name="Sanchez J."/>
            <person name="Ferrer M."/>
        </authorList>
    </citation>
    <scope>NUCLEOTIDE SEQUENCE</scope>
</reference>
<dbReference type="GO" id="GO:0015976">
    <property type="term" value="P:carbon utilization"/>
    <property type="evidence" value="ECO:0007669"/>
    <property type="project" value="InterPro"/>
</dbReference>
<evidence type="ECO:0000256" key="1">
    <source>
        <dbReference type="ARBA" id="ARBA00001947"/>
    </source>
</evidence>
<comment type="catalytic activity">
    <reaction evidence="7">
        <text>hydrogencarbonate + H(+) = CO2 + H2O</text>
        <dbReference type="Rhea" id="RHEA:10748"/>
        <dbReference type="ChEBI" id="CHEBI:15377"/>
        <dbReference type="ChEBI" id="CHEBI:15378"/>
        <dbReference type="ChEBI" id="CHEBI:16526"/>
        <dbReference type="ChEBI" id="CHEBI:17544"/>
        <dbReference type="EC" id="4.2.1.1"/>
    </reaction>
</comment>
<evidence type="ECO:0000256" key="4">
    <source>
        <dbReference type="ARBA" id="ARBA00022723"/>
    </source>
</evidence>
<evidence type="ECO:0000256" key="6">
    <source>
        <dbReference type="ARBA" id="ARBA00023239"/>
    </source>
</evidence>
<dbReference type="AlphaFoldDB" id="T0ZF28"/>
<name>T0ZF28_9ZZZZ</name>
<gene>
    <name evidence="8" type="ORF">B2A_08737</name>
</gene>
<keyword evidence="4" id="KW-0479">Metal-binding</keyword>
<evidence type="ECO:0000256" key="7">
    <source>
        <dbReference type="ARBA" id="ARBA00048348"/>
    </source>
</evidence>
<comment type="cofactor">
    <cofactor evidence="1">
        <name>Zn(2+)</name>
        <dbReference type="ChEBI" id="CHEBI:29105"/>
    </cofactor>
</comment>
<evidence type="ECO:0000256" key="3">
    <source>
        <dbReference type="ARBA" id="ARBA00012925"/>
    </source>
</evidence>
<evidence type="ECO:0000313" key="8">
    <source>
        <dbReference type="EMBL" id="EQD46786.1"/>
    </source>
</evidence>
<dbReference type="InterPro" id="IPR036874">
    <property type="entry name" value="Carbonic_anhydrase_sf"/>
</dbReference>
<dbReference type="PANTHER" id="PTHR11002:SF76">
    <property type="entry name" value="CARBONIC ANHYDRASE"/>
    <property type="match status" value="1"/>
</dbReference>
<dbReference type="EMBL" id="AUZZ01006300">
    <property type="protein sequence ID" value="EQD46786.1"/>
    <property type="molecule type" value="Genomic_DNA"/>
</dbReference>
<evidence type="ECO:0000256" key="2">
    <source>
        <dbReference type="ARBA" id="ARBA00006217"/>
    </source>
</evidence>
<dbReference type="GO" id="GO:0008270">
    <property type="term" value="F:zinc ion binding"/>
    <property type="evidence" value="ECO:0007669"/>
    <property type="project" value="InterPro"/>
</dbReference>
<dbReference type="Pfam" id="PF00484">
    <property type="entry name" value="Pro_CA"/>
    <property type="match status" value="1"/>
</dbReference>
<proteinExistence type="inferred from homology"/>
<sequence length="194" mass="21499">MDETMVNYEKLLDGNRVFSENNEEYKKLKEAQKPEHIIVACSDSRIAPEIIFNAKLGELFVIRSIGEVIGDAELATIEYGVQDLGIKSVIILAHTNCGAVAEAQKLLRESEAGKLHFDEKGNNSKLDTMVYRIYKNLAGNSSNSIDSRSASFDNLKAQMKVLEGDEQMKSALKKGLKITSGMYDISTGKVELYV</sequence>
<dbReference type="PROSITE" id="PS00704">
    <property type="entry name" value="PROK_CO2_ANHYDRASE_1"/>
    <property type="match status" value="1"/>
</dbReference>
<reference evidence="8" key="1">
    <citation type="submission" date="2013-08" db="EMBL/GenBank/DDBJ databases">
        <authorList>
            <person name="Mendez C."/>
            <person name="Richter M."/>
            <person name="Ferrer M."/>
            <person name="Sanchez J."/>
        </authorList>
    </citation>
    <scope>NUCLEOTIDE SEQUENCE</scope>
</reference>
<dbReference type="PANTHER" id="PTHR11002">
    <property type="entry name" value="CARBONIC ANHYDRASE"/>
    <property type="match status" value="1"/>
</dbReference>
<organism evidence="8">
    <name type="scientific">mine drainage metagenome</name>
    <dbReference type="NCBI Taxonomy" id="410659"/>
    <lineage>
        <taxon>unclassified sequences</taxon>
        <taxon>metagenomes</taxon>
        <taxon>ecological metagenomes</taxon>
    </lineage>
</organism>
<dbReference type="SMART" id="SM00947">
    <property type="entry name" value="Pro_CA"/>
    <property type="match status" value="1"/>
</dbReference>
<dbReference type="Gene3D" id="3.40.1050.10">
    <property type="entry name" value="Carbonic anhydrase"/>
    <property type="match status" value="1"/>
</dbReference>
<keyword evidence="6 8" id="KW-0456">Lyase</keyword>
<keyword evidence="5" id="KW-0862">Zinc</keyword>
<dbReference type="InterPro" id="IPR001765">
    <property type="entry name" value="Carbonic_anhydrase"/>
</dbReference>